<accession>A0ABU0DA29</accession>
<dbReference type="InterPro" id="IPR006047">
    <property type="entry name" value="GH13_cat_dom"/>
</dbReference>
<dbReference type="GO" id="GO:0016798">
    <property type="term" value="F:hydrolase activity, acting on glycosyl bonds"/>
    <property type="evidence" value="ECO:0007669"/>
    <property type="project" value="UniProtKB-KW"/>
</dbReference>
<evidence type="ECO:0000259" key="1">
    <source>
        <dbReference type="SMART" id="SM00642"/>
    </source>
</evidence>
<reference evidence="2 3" key="1">
    <citation type="submission" date="2023-07" db="EMBL/GenBank/DDBJ databases">
        <title>Genomic Encyclopedia of Type Strains, Phase IV (KMG-IV): sequencing the most valuable type-strain genomes for metagenomic binning, comparative biology and taxonomic classification.</title>
        <authorList>
            <person name="Goeker M."/>
        </authorList>
    </citation>
    <scope>NUCLEOTIDE SEQUENCE [LARGE SCALE GENOMIC DNA]</scope>
    <source>
        <strain evidence="2 3">DSM 27848</strain>
    </source>
</reference>
<dbReference type="PANTHER" id="PTHR10357:SF179">
    <property type="entry name" value="NEUTRAL AND BASIC AMINO ACID TRANSPORT PROTEIN RBAT"/>
    <property type="match status" value="1"/>
</dbReference>
<keyword evidence="2" id="KW-0326">Glycosidase</keyword>
<dbReference type="InterPro" id="IPR017853">
    <property type="entry name" value="GH"/>
</dbReference>
<sequence>MKVTREEELLTLVNSGLTCKFNLQTGQLLSITSQTMEWITGGLLINVGCDEEYKLGRLKYHSLDPLHTWEMPPIDPLKSASTEWEFTGYSTHLQELHMEYKIDDLEITVIYHINGDTLEIGTKVKNTRSNIRLINGLAFMISESITSRDIRFEFPGNVPHNEFRVSELSPYKPVVTGLVNPIIRTVSDKGNLNILFINEEEKWSSGVYIDDSEHAHFVNIACLESYIKSGETIYCGKLYIQPVEQNNSFLPIRELYKKKGWNPPTDGHTEGVLYSCHPHGTMDSGFQDRKTMREYAEEMVNLKQMGIDHVWILPIFEHLDRGVYHPTDQRIIDTRYGTDEDVEYFSEKLHDLGMTLLFDYVPHGPELDDPLGIEHREWASVWRDGTPKIEWNCLSFDMANPDYQKYTTELVEEHVDRFDIDGARIDCAMGGLSNWNPVEGKRPSSSSLGAGVSISKAIRDGILNRNKKPIVTPENFNPVPVYAPYTDIFYDMPLYRVLFELEESKLEANEYASRLTRWLNHQMLTTPENYLKLRFLGNHDSVTWVWQKARPTVIYGVEKAKALWVLMATIDGIPMIYQGDEDASIYRQDGPVLRDFFTELFAARKEYLGNTFDVEYLFTETPIMAFVRTRGDAKRLVVVNLSPDQEQCTVNYEMKKTLFGQEQSAGNQIKLDSYGYAIIEL</sequence>
<keyword evidence="2" id="KW-0378">Hydrolase</keyword>
<dbReference type="EMBL" id="JAUSUO010000015">
    <property type="protein sequence ID" value="MDQ0345279.1"/>
    <property type="molecule type" value="Genomic_DNA"/>
</dbReference>
<dbReference type="Pfam" id="PF00128">
    <property type="entry name" value="Alpha-amylase"/>
    <property type="match status" value="2"/>
</dbReference>
<evidence type="ECO:0000313" key="3">
    <source>
        <dbReference type="Proteomes" id="UP001232343"/>
    </source>
</evidence>
<keyword evidence="3" id="KW-1185">Reference proteome</keyword>
<dbReference type="Proteomes" id="UP001232343">
    <property type="component" value="Unassembled WGS sequence"/>
</dbReference>
<name>A0ABU0DA29_9BACI</name>
<feature type="domain" description="Glycosyl hydrolase family 13 catalytic" evidence="1">
    <location>
        <begin position="280"/>
        <end position="604"/>
    </location>
</feature>
<dbReference type="SUPFAM" id="SSF51445">
    <property type="entry name" value="(Trans)glycosidases"/>
    <property type="match status" value="1"/>
</dbReference>
<organism evidence="2 3">
    <name type="scientific">Lederbergia wuyishanensis</name>
    <dbReference type="NCBI Taxonomy" id="1347903"/>
    <lineage>
        <taxon>Bacteria</taxon>
        <taxon>Bacillati</taxon>
        <taxon>Bacillota</taxon>
        <taxon>Bacilli</taxon>
        <taxon>Bacillales</taxon>
        <taxon>Bacillaceae</taxon>
        <taxon>Lederbergia</taxon>
    </lineage>
</organism>
<dbReference type="Gene3D" id="3.20.20.80">
    <property type="entry name" value="Glycosidases"/>
    <property type="match status" value="1"/>
</dbReference>
<dbReference type="InterPro" id="IPR013780">
    <property type="entry name" value="Glyco_hydro_b"/>
</dbReference>
<comment type="caution">
    <text evidence="2">The sequence shown here is derived from an EMBL/GenBank/DDBJ whole genome shotgun (WGS) entry which is preliminary data.</text>
</comment>
<evidence type="ECO:0000313" key="2">
    <source>
        <dbReference type="EMBL" id="MDQ0345279.1"/>
    </source>
</evidence>
<dbReference type="RefSeq" id="WP_244683519.1">
    <property type="nucleotide sequence ID" value="NZ_JALIRM010000019.1"/>
</dbReference>
<dbReference type="SUPFAM" id="SSF51011">
    <property type="entry name" value="Glycosyl hydrolase domain"/>
    <property type="match status" value="1"/>
</dbReference>
<protein>
    <submittedName>
        <fullName evidence="2">Glycosidase</fullName>
    </submittedName>
</protein>
<dbReference type="SMART" id="SM00642">
    <property type="entry name" value="Aamy"/>
    <property type="match status" value="1"/>
</dbReference>
<gene>
    <name evidence="2" type="ORF">J2S14_004135</name>
</gene>
<proteinExistence type="predicted"/>
<dbReference type="PANTHER" id="PTHR10357">
    <property type="entry name" value="ALPHA-AMYLASE FAMILY MEMBER"/>
    <property type="match status" value="1"/>
</dbReference>
<dbReference type="Gene3D" id="2.60.40.1180">
    <property type="entry name" value="Golgi alpha-mannosidase II"/>
    <property type="match status" value="1"/>
</dbReference>